<sequence length="112" mass="12920">MIKEFSIYFLAAFFEILGCYSFWMVFKLQKSSFWLFVGTISLILFAFLLTKVDLEFAGRAYAVYGGVYIISSLAWLFFVEKQSFSKYDIIGSLIIFVGISIILFGNQRLLNN</sequence>
<dbReference type="PANTHER" id="PTHR36116">
    <property type="entry name" value="UPF0060 MEMBRANE PROTEIN YNFA"/>
    <property type="match status" value="1"/>
</dbReference>
<feature type="transmembrane region" description="Helical" evidence="5">
    <location>
        <begin position="32"/>
        <end position="49"/>
    </location>
</feature>
<comment type="subcellular location">
    <subcellularLocation>
        <location evidence="5">Cell membrane</location>
        <topology evidence="5">Multi-pass membrane protein</topology>
    </subcellularLocation>
</comment>
<dbReference type="NCBIfam" id="NF002586">
    <property type="entry name" value="PRK02237.1"/>
    <property type="match status" value="1"/>
</dbReference>
<evidence type="ECO:0000256" key="3">
    <source>
        <dbReference type="ARBA" id="ARBA00022989"/>
    </source>
</evidence>
<evidence type="ECO:0000256" key="5">
    <source>
        <dbReference type="HAMAP-Rule" id="MF_00010"/>
    </source>
</evidence>
<dbReference type="Proteomes" id="UP000264693">
    <property type="component" value="Chromosome"/>
</dbReference>
<keyword evidence="3 5" id="KW-1133">Transmembrane helix</keyword>
<reference evidence="6 7" key="1">
    <citation type="submission" date="2018-08" db="EMBL/GenBank/DDBJ databases">
        <title>Complete genome of the Arcobacter marinus type strain JCM 15502.</title>
        <authorList>
            <person name="Miller W.G."/>
            <person name="Yee E."/>
            <person name="Huynh S."/>
            <person name="Parker C.T."/>
        </authorList>
    </citation>
    <scope>NUCLEOTIDE SEQUENCE [LARGE SCALE GENOMIC DNA]</scope>
    <source>
        <strain evidence="6 7">JCM 15502</strain>
    </source>
</reference>
<dbReference type="GO" id="GO:0005886">
    <property type="term" value="C:plasma membrane"/>
    <property type="evidence" value="ECO:0007669"/>
    <property type="project" value="UniProtKB-SubCell"/>
</dbReference>
<dbReference type="HAMAP" id="MF_00010">
    <property type="entry name" value="UPF0060"/>
    <property type="match status" value="1"/>
</dbReference>
<dbReference type="AlphaFoldDB" id="A0A347TK38"/>
<dbReference type="PANTHER" id="PTHR36116:SF1">
    <property type="entry name" value="UPF0060 MEMBRANE PROTEIN YNFA"/>
    <property type="match status" value="1"/>
</dbReference>
<keyword evidence="4 5" id="KW-0472">Membrane</keyword>
<name>A0A347TK38_9BACT</name>
<keyword evidence="2 5" id="KW-0812">Transmembrane</keyword>
<feature type="transmembrane region" description="Helical" evidence="5">
    <location>
        <begin position="7"/>
        <end position="26"/>
    </location>
</feature>
<accession>A0A347TK38</accession>
<dbReference type="InterPro" id="IPR003844">
    <property type="entry name" value="UPF0060"/>
</dbReference>
<protein>
    <submittedName>
        <fullName evidence="6">UPF0060 domain-containing membrane protein</fullName>
    </submittedName>
</protein>
<dbReference type="SUPFAM" id="SSF103481">
    <property type="entry name" value="Multidrug resistance efflux transporter EmrE"/>
    <property type="match status" value="1"/>
</dbReference>
<dbReference type="InterPro" id="IPR037185">
    <property type="entry name" value="EmrE-like"/>
</dbReference>
<dbReference type="Gene3D" id="1.10.3730.20">
    <property type="match status" value="1"/>
</dbReference>
<dbReference type="Pfam" id="PF02694">
    <property type="entry name" value="UPF0060"/>
    <property type="match status" value="1"/>
</dbReference>
<proteinExistence type="inferred from homology"/>
<evidence type="ECO:0000313" key="6">
    <source>
        <dbReference type="EMBL" id="AXX86966.1"/>
    </source>
</evidence>
<gene>
    <name evidence="6" type="ORF">AMRN_1224</name>
</gene>
<keyword evidence="1 5" id="KW-1003">Cell membrane</keyword>
<dbReference type="RefSeq" id="WP_196777504.1">
    <property type="nucleotide sequence ID" value="NZ_CP032101.1"/>
</dbReference>
<evidence type="ECO:0000256" key="1">
    <source>
        <dbReference type="ARBA" id="ARBA00022475"/>
    </source>
</evidence>
<comment type="similarity">
    <text evidence="5">Belongs to the UPF0060 family.</text>
</comment>
<evidence type="ECO:0000256" key="2">
    <source>
        <dbReference type="ARBA" id="ARBA00022692"/>
    </source>
</evidence>
<dbReference type="KEGG" id="amar:AMRN_1224"/>
<evidence type="ECO:0000256" key="4">
    <source>
        <dbReference type="ARBA" id="ARBA00023136"/>
    </source>
</evidence>
<dbReference type="EMBL" id="CP032101">
    <property type="protein sequence ID" value="AXX86966.1"/>
    <property type="molecule type" value="Genomic_DNA"/>
</dbReference>
<evidence type="ECO:0000313" key="7">
    <source>
        <dbReference type="Proteomes" id="UP000264693"/>
    </source>
</evidence>
<feature type="transmembrane region" description="Helical" evidence="5">
    <location>
        <begin position="61"/>
        <end position="78"/>
    </location>
</feature>
<organism evidence="6 7">
    <name type="scientific">Malaciobacter marinus</name>
    <dbReference type="NCBI Taxonomy" id="505249"/>
    <lineage>
        <taxon>Bacteria</taxon>
        <taxon>Pseudomonadati</taxon>
        <taxon>Campylobacterota</taxon>
        <taxon>Epsilonproteobacteria</taxon>
        <taxon>Campylobacterales</taxon>
        <taxon>Arcobacteraceae</taxon>
        <taxon>Malaciobacter</taxon>
    </lineage>
</organism>
<feature type="transmembrane region" description="Helical" evidence="5">
    <location>
        <begin position="84"/>
        <end position="104"/>
    </location>
</feature>